<evidence type="ECO:0000256" key="1">
    <source>
        <dbReference type="ARBA" id="ARBA00009437"/>
    </source>
</evidence>
<dbReference type="GO" id="GO:0032993">
    <property type="term" value="C:protein-DNA complex"/>
    <property type="evidence" value="ECO:0007669"/>
    <property type="project" value="TreeGrafter"/>
</dbReference>
<dbReference type="PANTHER" id="PTHR30346">
    <property type="entry name" value="TRANSCRIPTIONAL DUAL REGULATOR HCAR-RELATED"/>
    <property type="match status" value="1"/>
</dbReference>
<comment type="similarity">
    <text evidence="1">Belongs to the LysR transcriptional regulatory family.</text>
</comment>
<dbReference type="OrthoDB" id="8850588at2"/>
<dbReference type="Gene3D" id="1.10.10.10">
    <property type="entry name" value="Winged helix-like DNA-binding domain superfamily/Winged helix DNA-binding domain"/>
    <property type="match status" value="1"/>
</dbReference>
<feature type="domain" description="HTH lysR-type" evidence="5">
    <location>
        <begin position="3"/>
        <end position="60"/>
    </location>
</feature>
<dbReference type="GO" id="GO:0003677">
    <property type="term" value="F:DNA binding"/>
    <property type="evidence" value="ECO:0007669"/>
    <property type="project" value="UniProtKB-KW"/>
</dbReference>
<dbReference type="InterPro" id="IPR005119">
    <property type="entry name" value="LysR_subst-bd"/>
</dbReference>
<dbReference type="AlphaFoldDB" id="A0A3S0PNY5"/>
<evidence type="ECO:0000313" key="6">
    <source>
        <dbReference type="EMBL" id="RUL78122.1"/>
    </source>
</evidence>
<dbReference type="GO" id="GO:0003700">
    <property type="term" value="F:DNA-binding transcription factor activity"/>
    <property type="evidence" value="ECO:0007669"/>
    <property type="project" value="InterPro"/>
</dbReference>
<comment type="caution">
    <text evidence="6">The sequence shown here is derived from an EMBL/GenBank/DDBJ whole genome shotgun (WGS) entry which is preliminary data.</text>
</comment>
<dbReference type="PANTHER" id="PTHR30346:SF0">
    <property type="entry name" value="HCA OPERON TRANSCRIPTIONAL ACTIVATOR HCAR"/>
    <property type="match status" value="1"/>
</dbReference>
<evidence type="ECO:0000256" key="3">
    <source>
        <dbReference type="ARBA" id="ARBA00023125"/>
    </source>
</evidence>
<dbReference type="InterPro" id="IPR036390">
    <property type="entry name" value="WH_DNA-bd_sf"/>
</dbReference>
<dbReference type="SUPFAM" id="SSF46785">
    <property type="entry name" value="Winged helix' DNA-binding domain"/>
    <property type="match status" value="1"/>
</dbReference>
<dbReference type="PROSITE" id="PS50931">
    <property type="entry name" value="HTH_LYSR"/>
    <property type="match status" value="1"/>
</dbReference>
<gene>
    <name evidence="6" type="ORF">EKH80_04535</name>
</gene>
<keyword evidence="2" id="KW-0805">Transcription regulation</keyword>
<keyword evidence="3" id="KW-0238">DNA-binding</keyword>
<dbReference type="Proteomes" id="UP000274358">
    <property type="component" value="Unassembled WGS sequence"/>
</dbReference>
<dbReference type="SUPFAM" id="SSF53850">
    <property type="entry name" value="Periplasmic binding protein-like II"/>
    <property type="match status" value="1"/>
</dbReference>
<reference evidence="6 7" key="1">
    <citation type="submission" date="2018-12" db="EMBL/GenBank/DDBJ databases">
        <title>Dyella dinghuensis sp. nov. DHOA06 and Dyella choica sp. nov. 4M-K27, isolated from forest soil.</title>
        <authorList>
            <person name="Qiu L.-H."/>
            <person name="Gao Z.-H."/>
        </authorList>
    </citation>
    <scope>NUCLEOTIDE SEQUENCE [LARGE SCALE GENOMIC DNA]</scope>
    <source>
        <strain evidence="6 7">4M-K27</strain>
    </source>
</reference>
<dbReference type="CDD" id="cd05466">
    <property type="entry name" value="PBP2_LTTR_substrate"/>
    <property type="match status" value="1"/>
</dbReference>
<name>A0A3S0PNY5_9GAMM</name>
<accession>A0A3S0PNY5</accession>
<evidence type="ECO:0000256" key="2">
    <source>
        <dbReference type="ARBA" id="ARBA00023015"/>
    </source>
</evidence>
<organism evidence="6 7">
    <name type="scientific">Dyella choica</name>
    <dbReference type="NCBI Taxonomy" id="1927959"/>
    <lineage>
        <taxon>Bacteria</taxon>
        <taxon>Pseudomonadati</taxon>
        <taxon>Pseudomonadota</taxon>
        <taxon>Gammaproteobacteria</taxon>
        <taxon>Lysobacterales</taxon>
        <taxon>Rhodanobacteraceae</taxon>
        <taxon>Dyella</taxon>
    </lineage>
</organism>
<evidence type="ECO:0000313" key="7">
    <source>
        <dbReference type="Proteomes" id="UP000274358"/>
    </source>
</evidence>
<proteinExistence type="inferred from homology"/>
<keyword evidence="7" id="KW-1185">Reference proteome</keyword>
<protein>
    <submittedName>
        <fullName evidence="6">LysR family transcriptional regulator</fullName>
    </submittedName>
</protein>
<sequence>MNVEMRYLHVFRVVCEAGSLRAAAGVLHRTEQAVSYQLRKLEEALGMPVFQRGNGRLTPNAAGERLLAFCREMGRDWEQLHEEIRTAASPVAALRISAVSGFGRYQLLPLFLDGPLADVPIRMRYPTAEDVVRHVETGVSDLGFVHRKNAHERLRHMPVGTEEIVLVTATRGSQLPALDSESLRHARYVTYDESDYVFATWFKQVLGVNITRLNVVAHFEELEEVLDWVAAGRGVSIVPAACIADHAARGDVMALCRPETPCHNTIYAVLDPTHHHAEIERTLQVVREHARL</sequence>
<dbReference type="Pfam" id="PF00126">
    <property type="entry name" value="HTH_1"/>
    <property type="match status" value="1"/>
</dbReference>
<dbReference type="InterPro" id="IPR036388">
    <property type="entry name" value="WH-like_DNA-bd_sf"/>
</dbReference>
<keyword evidence="4" id="KW-0804">Transcription</keyword>
<dbReference type="RefSeq" id="WP_126683557.1">
    <property type="nucleotide sequence ID" value="NZ_RYYV01000003.1"/>
</dbReference>
<dbReference type="InterPro" id="IPR000847">
    <property type="entry name" value="LysR_HTH_N"/>
</dbReference>
<dbReference type="EMBL" id="RYYV01000003">
    <property type="protein sequence ID" value="RUL78122.1"/>
    <property type="molecule type" value="Genomic_DNA"/>
</dbReference>
<evidence type="ECO:0000259" key="5">
    <source>
        <dbReference type="PROSITE" id="PS50931"/>
    </source>
</evidence>
<evidence type="ECO:0000256" key="4">
    <source>
        <dbReference type="ARBA" id="ARBA00023163"/>
    </source>
</evidence>
<dbReference type="Gene3D" id="3.40.190.290">
    <property type="match status" value="1"/>
</dbReference>
<dbReference type="Pfam" id="PF03466">
    <property type="entry name" value="LysR_substrate"/>
    <property type="match status" value="1"/>
</dbReference>